<dbReference type="InterPro" id="IPR002513">
    <property type="entry name" value="Tn3_Tnp_DDE_dom"/>
</dbReference>
<gene>
    <name evidence="3" type="ORF">GCM10022224_088030</name>
</gene>
<feature type="region of interest" description="Disordered" evidence="1">
    <location>
        <begin position="231"/>
        <end position="306"/>
    </location>
</feature>
<dbReference type="Proteomes" id="UP001500902">
    <property type="component" value="Unassembled WGS sequence"/>
</dbReference>
<feature type="compositionally biased region" description="Basic and acidic residues" evidence="1">
    <location>
        <begin position="285"/>
        <end position="294"/>
    </location>
</feature>
<comment type="caution">
    <text evidence="3">The sequence shown here is derived from an EMBL/GenBank/DDBJ whole genome shotgun (WGS) entry which is preliminary data.</text>
</comment>
<accession>A0ABP7DSL7</accession>
<evidence type="ECO:0000256" key="1">
    <source>
        <dbReference type="SAM" id="MobiDB-lite"/>
    </source>
</evidence>
<evidence type="ECO:0000313" key="3">
    <source>
        <dbReference type="EMBL" id="GAA3708944.1"/>
    </source>
</evidence>
<organism evidence="3 4">
    <name type="scientific">Nonomuraea antimicrobica</name>
    <dbReference type="NCBI Taxonomy" id="561173"/>
    <lineage>
        <taxon>Bacteria</taxon>
        <taxon>Bacillati</taxon>
        <taxon>Actinomycetota</taxon>
        <taxon>Actinomycetes</taxon>
        <taxon>Streptosporangiales</taxon>
        <taxon>Streptosporangiaceae</taxon>
        <taxon>Nonomuraea</taxon>
    </lineage>
</organism>
<reference evidence="4" key="1">
    <citation type="journal article" date="2019" name="Int. J. Syst. Evol. Microbiol.">
        <title>The Global Catalogue of Microorganisms (GCM) 10K type strain sequencing project: providing services to taxonomists for standard genome sequencing and annotation.</title>
        <authorList>
            <consortium name="The Broad Institute Genomics Platform"/>
            <consortium name="The Broad Institute Genome Sequencing Center for Infectious Disease"/>
            <person name="Wu L."/>
            <person name="Ma J."/>
        </authorList>
    </citation>
    <scope>NUCLEOTIDE SEQUENCE [LARGE SCALE GENOMIC DNA]</scope>
    <source>
        <strain evidence="4">JCM 16904</strain>
    </source>
</reference>
<name>A0ABP7DSL7_9ACTN</name>
<protein>
    <recommendedName>
        <fullName evidence="2">Tn3 transposase DDE domain-containing protein</fullName>
    </recommendedName>
</protein>
<sequence>MPGLRKWGDPTAGLLKGAEWERARPRICDELNLSPQPGTDVERWAGTLDFAYRQLAAGLSGEEDGRNDWVRLAKNEDGKDHLVLTSLDRLDEPASLTALRADIDARMPIVDLPEALLEVHSWTGCLDHFTHVSGDVPSRKQDMTTSIAAVLVSQAMNVGMRPMAAEGEPALALDRLYWVEQNYLRAATLTAANAALVDHHSGLELAQAWGGGELASADGLRFVVPVKTINSGPNTAAPPGQHPAQSSRIPPHPGPQDLPRPKRRTPAEIQRRPGRPTRRTGIYDQRLHSVEHRLHGPGPGRNASRG</sequence>
<keyword evidence="4" id="KW-1185">Reference proteome</keyword>
<evidence type="ECO:0000259" key="2">
    <source>
        <dbReference type="Pfam" id="PF01526"/>
    </source>
</evidence>
<proteinExistence type="predicted"/>
<feature type="domain" description="Tn3 transposase DDE" evidence="2">
    <location>
        <begin position="115"/>
        <end position="234"/>
    </location>
</feature>
<dbReference type="Pfam" id="PF01526">
    <property type="entry name" value="DDE_Tnp_Tn3"/>
    <property type="match status" value="1"/>
</dbReference>
<evidence type="ECO:0000313" key="4">
    <source>
        <dbReference type="Proteomes" id="UP001500902"/>
    </source>
</evidence>
<dbReference type="EMBL" id="BAAAZP010000202">
    <property type="protein sequence ID" value="GAA3708944.1"/>
    <property type="molecule type" value="Genomic_DNA"/>
</dbReference>